<protein>
    <submittedName>
        <fullName evidence="1">Uncharacterized protein</fullName>
    </submittedName>
</protein>
<proteinExistence type="predicted"/>
<keyword evidence="2" id="KW-1185">Reference proteome</keyword>
<name>A0AAW1WPT9_RUBAR</name>
<organism evidence="1 2">
    <name type="scientific">Rubus argutus</name>
    <name type="common">Southern blackberry</name>
    <dbReference type="NCBI Taxonomy" id="59490"/>
    <lineage>
        <taxon>Eukaryota</taxon>
        <taxon>Viridiplantae</taxon>
        <taxon>Streptophyta</taxon>
        <taxon>Embryophyta</taxon>
        <taxon>Tracheophyta</taxon>
        <taxon>Spermatophyta</taxon>
        <taxon>Magnoliopsida</taxon>
        <taxon>eudicotyledons</taxon>
        <taxon>Gunneridae</taxon>
        <taxon>Pentapetalae</taxon>
        <taxon>rosids</taxon>
        <taxon>fabids</taxon>
        <taxon>Rosales</taxon>
        <taxon>Rosaceae</taxon>
        <taxon>Rosoideae</taxon>
        <taxon>Rosoideae incertae sedis</taxon>
        <taxon>Rubus</taxon>
    </lineage>
</organism>
<comment type="caution">
    <text evidence="1">The sequence shown here is derived from an EMBL/GenBank/DDBJ whole genome shotgun (WGS) entry which is preliminary data.</text>
</comment>
<evidence type="ECO:0000313" key="1">
    <source>
        <dbReference type="EMBL" id="KAK9926795.1"/>
    </source>
</evidence>
<dbReference type="Proteomes" id="UP001457282">
    <property type="component" value="Unassembled WGS sequence"/>
</dbReference>
<evidence type="ECO:0000313" key="2">
    <source>
        <dbReference type="Proteomes" id="UP001457282"/>
    </source>
</evidence>
<dbReference type="AlphaFoldDB" id="A0AAW1WPT9"/>
<gene>
    <name evidence="1" type="ORF">M0R45_024006</name>
</gene>
<reference evidence="1 2" key="1">
    <citation type="journal article" date="2023" name="G3 (Bethesda)">
        <title>A chromosome-length genome assembly and annotation of blackberry (Rubus argutus, cv. 'Hillquist').</title>
        <authorList>
            <person name="Bruna T."/>
            <person name="Aryal R."/>
            <person name="Dudchenko O."/>
            <person name="Sargent D.J."/>
            <person name="Mead D."/>
            <person name="Buti M."/>
            <person name="Cavallini A."/>
            <person name="Hytonen T."/>
            <person name="Andres J."/>
            <person name="Pham M."/>
            <person name="Weisz D."/>
            <person name="Mascagni F."/>
            <person name="Usai G."/>
            <person name="Natali L."/>
            <person name="Bassil N."/>
            <person name="Fernandez G.E."/>
            <person name="Lomsadze A."/>
            <person name="Armour M."/>
            <person name="Olukolu B."/>
            <person name="Poorten T."/>
            <person name="Britton C."/>
            <person name="Davik J."/>
            <person name="Ashrafi H."/>
            <person name="Aiden E.L."/>
            <person name="Borodovsky M."/>
            <person name="Worthington M."/>
        </authorList>
    </citation>
    <scope>NUCLEOTIDE SEQUENCE [LARGE SCALE GENOMIC DNA]</scope>
    <source>
        <strain evidence="1">PI 553951</strain>
    </source>
</reference>
<sequence length="91" mass="10495">MEMDSLERLRSFMIAFADVRQHNAKYETVGDLHAYQVALETHKQYLMALDVIKVKAPIDVIAVTKLQREGWMGRIQVAAGLIHRMTSRLRL</sequence>
<dbReference type="EMBL" id="JBEDUW010000005">
    <property type="protein sequence ID" value="KAK9926795.1"/>
    <property type="molecule type" value="Genomic_DNA"/>
</dbReference>
<accession>A0AAW1WPT9</accession>